<dbReference type="EC" id="3.2.1.21" evidence="3"/>
<evidence type="ECO:0000259" key="9">
    <source>
        <dbReference type="Pfam" id="PF01915"/>
    </source>
</evidence>
<dbReference type="Pfam" id="PF00933">
    <property type="entry name" value="Glyco_hydro_3"/>
    <property type="match status" value="1"/>
</dbReference>
<dbReference type="InterPro" id="IPR036962">
    <property type="entry name" value="Glyco_hydro_3_N_sf"/>
</dbReference>
<evidence type="ECO:0000259" key="8">
    <source>
        <dbReference type="Pfam" id="PF00933"/>
    </source>
</evidence>
<keyword evidence="5 10" id="KW-0378">Hydrolase</keyword>
<comment type="caution">
    <text evidence="10">The sequence shown here is derived from an EMBL/GenBank/DDBJ whole genome shotgun (WGS) entry which is preliminary data.</text>
</comment>
<dbReference type="InterPro" id="IPR002772">
    <property type="entry name" value="Glyco_hydro_3_C"/>
</dbReference>
<comment type="catalytic activity">
    <reaction evidence="1">
        <text>Hydrolysis of terminal, non-reducing beta-D-glucosyl residues with release of beta-D-glucose.</text>
        <dbReference type="EC" id="3.2.1.21"/>
    </reaction>
</comment>
<feature type="domain" description="Glycoside hydrolase family 3 N-terminal" evidence="8">
    <location>
        <begin position="152"/>
        <end position="455"/>
    </location>
</feature>
<dbReference type="PANTHER" id="PTHR30620:SF16">
    <property type="entry name" value="LYSOSOMAL BETA GLUCOSIDASE"/>
    <property type="match status" value="1"/>
</dbReference>
<evidence type="ECO:0000256" key="1">
    <source>
        <dbReference type="ARBA" id="ARBA00000448"/>
    </source>
</evidence>
<comment type="similarity">
    <text evidence="2">Belongs to the glycosyl hydrolase 3 family.</text>
</comment>
<protein>
    <recommendedName>
        <fullName evidence="3">beta-glucosidase</fullName>
        <ecNumber evidence="3">3.2.1.21</ecNumber>
    </recommendedName>
</protein>
<evidence type="ECO:0000256" key="3">
    <source>
        <dbReference type="ARBA" id="ARBA00012744"/>
    </source>
</evidence>
<dbReference type="Proteomes" id="UP000574067">
    <property type="component" value="Unassembled WGS sequence"/>
</dbReference>
<name>A0A848FF12_9BURK</name>
<dbReference type="RefSeq" id="WP_169163708.1">
    <property type="nucleotide sequence ID" value="NZ_JABBFW010000041.1"/>
</dbReference>
<dbReference type="Gene3D" id="3.40.50.1700">
    <property type="entry name" value="Glycoside hydrolase family 3 C-terminal domain"/>
    <property type="match status" value="1"/>
</dbReference>
<dbReference type="Pfam" id="PF01915">
    <property type="entry name" value="Glyco_hydro_3_C"/>
    <property type="match status" value="1"/>
</dbReference>
<evidence type="ECO:0000313" key="10">
    <source>
        <dbReference type="EMBL" id="NML18817.1"/>
    </source>
</evidence>
<feature type="chain" id="PRO_5032913673" description="beta-glucosidase" evidence="7">
    <location>
        <begin position="27"/>
        <end position="744"/>
    </location>
</feature>
<sequence>MESKDARRLRPIATACVLSVAGLALSGCFGGDDGEAPRLEQPTIGVRGKTVLNQDGYQFRDANGNGRLDPYEDWRLSIEARVADLLPRMTLQQKAGMMLIDTLNAGCAGDVASTKAAAFVQTEKMTRFILRSTAKATADACDGSVTPGRGGYVVTPRQLAEFHNAVQALAEAEPLGIPVQFKDNQRNHYNNDPRFGISGSAGAFTEFPREAGIAAAALGTGDMSPVQKLTEVMGEEYRAVGLRGLYGYMADLATEPRWYRVSETFTEDADLNANIMTALVQGLQGGPVSPNSAVALTMKHFPGGGPQEQGLDPHYSFGKHQVYPGGNFAYHLKPFQAAVSAGVSAIMPYYGVPISVSYEGVTYDQTGFAFNKQIVTDLLRGKLGFQGYVNSDTGIINDRAWGLEGKTVPERAATAINAGVDVLSGFNSNKTITDLVAAGLVSEARVTEAARRLLTEQFRLGLFENPYVDATKVDAVLGSDAHRAKGLEVQKQSIVLLQNSDPGTGAKLLPLAAGKRLYTMGMGKADVQKYGYVVTDGNYTVPGGRPSAAGHDAAVIRVQVTNPAAVTAAYRTKGATTGAEPANLNPRTGSVWGAEDSCILFPAQNPSCVDDVGLIFGGAFPWEANNLSFSTMAASQSWQMTPSLADIQAVMNEVGAKNTVLAIYFRQPYVLDDASGLKNAGAIVGTFGVSDVALLEVLSGKFKPQGKLPFALANKLEAVVNNQPDVPGYPAADTLYPYGFGLSY</sequence>
<proteinExistence type="inferred from homology"/>
<evidence type="ECO:0000313" key="11">
    <source>
        <dbReference type="Proteomes" id="UP000574067"/>
    </source>
</evidence>
<evidence type="ECO:0000256" key="2">
    <source>
        <dbReference type="ARBA" id="ARBA00005336"/>
    </source>
</evidence>
<feature type="domain" description="Glycoside hydrolase family 3 C-terminal" evidence="9">
    <location>
        <begin position="494"/>
        <end position="744"/>
    </location>
</feature>
<accession>A0A848FF12</accession>
<dbReference type="SUPFAM" id="SSF51445">
    <property type="entry name" value="(Trans)glycosidases"/>
    <property type="match status" value="1"/>
</dbReference>
<evidence type="ECO:0000256" key="4">
    <source>
        <dbReference type="ARBA" id="ARBA00022729"/>
    </source>
</evidence>
<keyword evidence="6" id="KW-0326">Glycosidase</keyword>
<reference evidence="10 11" key="1">
    <citation type="submission" date="2020-04" db="EMBL/GenBank/DDBJ databases">
        <title>Azohydromonas sp. isolated from soil.</title>
        <authorList>
            <person name="Dahal R.H."/>
        </authorList>
    </citation>
    <scope>NUCLEOTIDE SEQUENCE [LARGE SCALE GENOMIC DNA]</scope>
    <source>
        <strain evidence="10 11">G-1-1-14</strain>
    </source>
</reference>
<dbReference type="InterPro" id="IPR017853">
    <property type="entry name" value="GH"/>
</dbReference>
<dbReference type="InterPro" id="IPR001764">
    <property type="entry name" value="Glyco_hydro_3_N"/>
</dbReference>
<organism evidence="10 11">
    <name type="scientific">Azohydromonas caseinilytica</name>
    <dbReference type="NCBI Taxonomy" id="2728836"/>
    <lineage>
        <taxon>Bacteria</taxon>
        <taxon>Pseudomonadati</taxon>
        <taxon>Pseudomonadota</taxon>
        <taxon>Betaproteobacteria</taxon>
        <taxon>Burkholderiales</taxon>
        <taxon>Sphaerotilaceae</taxon>
        <taxon>Azohydromonas</taxon>
    </lineage>
</organism>
<keyword evidence="11" id="KW-1185">Reference proteome</keyword>
<feature type="signal peptide" evidence="7">
    <location>
        <begin position="1"/>
        <end position="26"/>
    </location>
</feature>
<dbReference type="PROSITE" id="PS51257">
    <property type="entry name" value="PROKAR_LIPOPROTEIN"/>
    <property type="match status" value="1"/>
</dbReference>
<dbReference type="GO" id="GO:0009251">
    <property type="term" value="P:glucan catabolic process"/>
    <property type="evidence" value="ECO:0007669"/>
    <property type="project" value="TreeGrafter"/>
</dbReference>
<dbReference type="GO" id="GO:0008422">
    <property type="term" value="F:beta-glucosidase activity"/>
    <property type="evidence" value="ECO:0007669"/>
    <property type="project" value="UniProtKB-EC"/>
</dbReference>
<dbReference type="AlphaFoldDB" id="A0A848FF12"/>
<dbReference type="Gene3D" id="3.20.20.300">
    <property type="entry name" value="Glycoside hydrolase, family 3, N-terminal domain"/>
    <property type="match status" value="1"/>
</dbReference>
<evidence type="ECO:0000256" key="5">
    <source>
        <dbReference type="ARBA" id="ARBA00022801"/>
    </source>
</evidence>
<dbReference type="EMBL" id="JABBFW010000041">
    <property type="protein sequence ID" value="NML18817.1"/>
    <property type="molecule type" value="Genomic_DNA"/>
</dbReference>
<dbReference type="PANTHER" id="PTHR30620">
    <property type="entry name" value="PERIPLASMIC BETA-GLUCOSIDASE-RELATED"/>
    <property type="match status" value="1"/>
</dbReference>
<gene>
    <name evidence="10" type="ORF">HHL10_27990</name>
</gene>
<evidence type="ECO:0000256" key="7">
    <source>
        <dbReference type="SAM" id="SignalP"/>
    </source>
</evidence>
<dbReference type="SUPFAM" id="SSF52279">
    <property type="entry name" value="Beta-D-glucan exohydrolase, C-terminal domain"/>
    <property type="match status" value="1"/>
</dbReference>
<dbReference type="InterPro" id="IPR036881">
    <property type="entry name" value="Glyco_hydro_3_C_sf"/>
</dbReference>
<dbReference type="InterPro" id="IPR051915">
    <property type="entry name" value="Cellulose_Degrad_GH3"/>
</dbReference>
<keyword evidence="4 7" id="KW-0732">Signal</keyword>
<evidence type="ECO:0000256" key="6">
    <source>
        <dbReference type="ARBA" id="ARBA00023295"/>
    </source>
</evidence>